<dbReference type="AlphaFoldDB" id="A0A2P7Q1L2"/>
<keyword evidence="3 4" id="KW-0234">DNA repair</keyword>
<dbReference type="Gene3D" id="3.30.1540.20">
    <property type="entry name" value="MutL, C-terminal domain, dimerisation subdomain"/>
    <property type="match status" value="1"/>
</dbReference>
<gene>
    <name evidence="4" type="primary">mutL</name>
    <name evidence="8" type="ORF">UF10_04380</name>
</gene>
<dbReference type="PANTHER" id="PTHR10073:SF12">
    <property type="entry name" value="DNA MISMATCH REPAIR PROTEIN MLH1"/>
    <property type="match status" value="1"/>
</dbReference>
<evidence type="ECO:0000256" key="1">
    <source>
        <dbReference type="ARBA" id="ARBA00006082"/>
    </source>
</evidence>
<dbReference type="InterPro" id="IPR020667">
    <property type="entry name" value="DNA_mismatch_repair_MutL"/>
</dbReference>
<dbReference type="GO" id="GO:0032300">
    <property type="term" value="C:mismatch repair complex"/>
    <property type="evidence" value="ECO:0007669"/>
    <property type="project" value="InterPro"/>
</dbReference>
<dbReference type="Gene3D" id="3.30.565.10">
    <property type="entry name" value="Histidine kinase-like ATPase, C-terminal domain"/>
    <property type="match status" value="1"/>
</dbReference>
<evidence type="ECO:0000256" key="2">
    <source>
        <dbReference type="ARBA" id="ARBA00022763"/>
    </source>
</evidence>
<evidence type="ECO:0000259" key="7">
    <source>
        <dbReference type="SMART" id="SM01340"/>
    </source>
</evidence>
<dbReference type="Pfam" id="PF13589">
    <property type="entry name" value="HATPase_c_3"/>
    <property type="match status" value="1"/>
</dbReference>
<feature type="domain" description="DNA mismatch repair protein S5" evidence="7">
    <location>
        <begin position="209"/>
        <end position="327"/>
    </location>
</feature>
<dbReference type="FunFam" id="3.30.565.10:FF:000003">
    <property type="entry name" value="DNA mismatch repair endonuclease MutL"/>
    <property type="match status" value="1"/>
</dbReference>
<evidence type="ECO:0000259" key="6">
    <source>
        <dbReference type="SMART" id="SM00853"/>
    </source>
</evidence>
<comment type="similarity">
    <text evidence="1 4">Belongs to the DNA mismatch repair MutL/HexB family.</text>
</comment>
<dbReference type="InterPro" id="IPR042120">
    <property type="entry name" value="MutL_C_dimsub"/>
</dbReference>
<dbReference type="Gene3D" id="3.30.230.10">
    <property type="match status" value="1"/>
</dbReference>
<dbReference type="RefSeq" id="WP_242969043.1">
    <property type="nucleotide sequence ID" value="NZ_JYGE01000003.1"/>
</dbReference>
<dbReference type="EMBL" id="JYGE01000003">
    <property type="protein sequence ID" value="PSJ31854.1"/>
    <property type="molecule type" value="Genomic_DNA"/>
</dbReference>
<dbReference type="InterPro" id="IPR038973">
    <property type="entry name" value="MutL/Mlh/Pms-like"/>
</dbReference>
<sequence>MPKINVLDDITINKIAAGEVIERPASIIKELVENSIDAGSKFISVGIKNGGKDLIKIIDDGCGIDASDIEKAFMRHATSKINRAEDLYSLNSLGFRGEALASICAVSKLEMISKTENSLTGTKIQLNGGKLVNKEEIAANKGTQISVLSLFYNTPARKKFLRSNQSEALAITNLMNKLAIGNPDIRFKYINNSKTIFETMGDGLLFNTIRKIYGKDISDNLIELDYESKYFKIQGYTANNNIYRSNRKFQHIFINGRYVKSSNIMNVINESYKAIIPINKFPVYFINMYMDPGTIDVNIHPNKLEIKFNKEEELLSELSDYIRGMLLKNSLIGKYRGSVNTKKDLFTYKDVSRTFDSFSYSEEDQLENLKSKTSEKSSQNPMNSSSIDGGVKSVGLNTIDNEADRVENPNASSTNTHTHNVSDIKNREISREKSTLNTYDTEKTFGSNPSNSNTKAFLNEDVTKQIENLSEIKNINSFKKLTGYDTYDTKTDDDFLKDVSEKFKKEKDENLDKEDKKDNFNGYQNLNYNSGYKSIQESKKSYLNKNIQEENQMDFLDKNDDAKNSDFKNLIFSGIIFDTYVIFTKADEMIMMDQHAAHERIRFEMYMKKFKDNTLSIQMLIEPIIMDLSPVDMDITIRNLEIFKRFGFIIEEFGHKNISIRGVPNTFGTPESQRFIYEIIDNLDKISNIYDTKYDNIAEIACKSAIKANDKISYQEALELVKELELCENPYTCPHGRPIMVKMAKYDIEKMFKRKI</sequence>
<dbReference type="InterPro" id="IPR014721">
    <property type="entry name" value="Ribsml_uS5_D2-typ_fold_subgr"/>
</dbReference>
<dbReference type="NCBIfam" id="TIGR00585">
    <property type="entry name" value="mutl"/>
    <property type="match status" value="1"/>
</dbReference>
<evidence type="ECO:0000256" key="4">
    <source>
        <dbReference type="HAMAP-Rule" id="MF_00149"/>
    </source>
</evidence>
<proteinExistence type="inferred from homology"/>
<dbReference type="SUPFAM" id="SSF54211">
    <property type="entry name" value="Ribosomal protein S5 domain 2-like"/>
    <property type="match status" value="1"/>
</dbReference>
<reference evidence="8" key="1">
    <citation type="thesis" date="2015" institute="Rutgers" country="The State University of New Jersey, 14 College Farm Rd., New Brunswick, NJ, USA">
        <title>Ammonia toxicity in bacteria and its implications for treatment of and resource recovery from highly nitrogenous organic wastes.</title>
        <authorList>
            <person name="Luther A.K."/>
        </authorList>
    </citation>
    <scope>NUCLEOTIDE SEQUENCE</scope>
    <source>
        <strain evidence="8">RT-10B</strain>
    </source>
</reference>
<dbReference type="CDD" id="cd00782">
    <property type="entry name" value="MutL_Trans"/>
    <property type="match status" value="1"/>
</dbReference>
<dbReference type="InterPro" id="IPR042121">
    <property type="entry name" value="MutL_C_regsub"/>
</dbReference>
<dbReference type="InterPro" id="IPR002099">
    <property type="entry name" value="MutL/Mlh/PMS"/>
</dbReference>
<dbReference type="PANTHER" id="PTHR10073">
    <property type="entry name" value="DNA MISMATCH REPAIR PROTEIN MLH, PMS, MUTL"/>
    <property type="match status" value="1"/>
</dbReference>
<evidence type="ECO:0000313" key="9">
    <source>
        <dbReference type="Proteomes" id="UP000241434"/>
    </source>
</evidence>
<dbReference type="Pfam" id="PF08676">
    <property type="entry name" value="MutL_C"/>
    <property type="match status" value="1"/>
</dbReference>
<dbReference type="SUPFAM" id="SSF118116">
    <property type="entry name" value="DNA mismatch repair protein MutL"/>
    <property type="match status" value="1"/>
</dbReference>
<dbReference type="Pfam" id="PF01119">
    <property type="entry name" value="DNA_mis_repair"/>
    <property type="match status" value="1"/>
</dbReference>
<organism evidence="8 9">
    <name type="scientific">Peptostreptococcus russellii</name>
    <dbReference type="NCBI Taxonomy" id="215200"/>
    <lineage>
        <taxon>Bacteria</taxon>
        <taxon>Bacillati</taxon>
        <taxon>Bacillota</taxon>
        <taxon>Clostridia</taxon>
        <taxon>Peptostreptococcales</taxon>
        <taxon>Peptostreptococcaceae</taxon>
        <taxon>Peptostreptococcus</taxon>
    </lineage>
</organism>
<protein>
    <recommendedName>
        <fullName evidence="4">DNA mismatch repair protein MutL</fullName>
    </recommendedName>
</protein>
<dbReference type="Proteomes" id="UP000241434">
    <property type="component" value="Unassembled WGS sequence"/>
</dbReference>
<evidence type="ECO:0000256" key="5">
    <source>
        <dbReference type="SAM" id="MobiDB-lite"/>
    </source>
</evidence>
<dbReference type="SMART" id="SM01340">
    <property type="entry name" value="DNA_mis_repair"/>
    <property type="match status" value="1"/>
</dbReference>
<dbReference type="HAMAP" id="MF_00149">
    <property type="entry name" value="DNA_mis_repair"/>
    <property type="match status" value="1"/>
</dbReference>
<dbReference type="GO" id="GO:0005524">
    <property type="term" value="F:ATP binding"/>
    <property type="evidence" value="ECO:0007669"/>
    <property type="project" value="InterPro"/>
</dbReference>
<comment type="function">
    <text evidence="4">This protein is involved in the repair of mismatches in DNA. It is required for dam-dependent methyl-directed DNA mismatch repair. May act as a 'molecular matchmaker', a protein that promotes the formation of a stable complex between two or more DNA-binding proteins in an ATP-dependent manner without itself being part of a final effector complex.</text>
</comment>
<dbReference type="InterPro" id="IPR014762">
    <property type="entry name" value="DNA_mismatch_repair_CS"/>
</dbReference>
<keyword evidence="9" id="KW-1185">Reference proteome</keyword>
<keyword evidence="2 4" id="KW-0227">DNA damage</keyword>
<dbReference type="InterPro" id="IPR020568">
    <property type="entry name" value="Ribosomal_Su5_D2-typ_SF"/>
</dbReference>
<name>A0A2P7Q1L2_9FIRM</name>
<evidence type="ECO:0000313" key="8">
    <source>
        <dbReference type="EMBL" id="PSJ31854.1"/>
    </source>
</evidence>
<feature type="region of interest" description="Disordered" evidence="5">
    <location>
        <begin position="366"/>
        <end position="425"/>
    </location>
</feature>
<dbReference type="InterPro" id="IPR037198">
    <property type="entry name" value="MutL_C_sf"/>
</dbReference>
<dbReference type="GO" id="GO:0016887">
    <property type="term" value="F:ATP hydrolysis activity"/>
    <property type="evidence" value="ECO:0007669"/>
    <property type="project" value="InterPro"/>
</dbReference>
<feature type="domain" description="MutL C-terminal dimerisation" evidence="6">
    <location>
        <begin position="572"/>
        <end position="712"/>
    </location>
</feature>
<dbReference type="CDD" id="cd16926">
    <property type="entry name" value="HATPase_MutL-MLH-PMS-like"/>
    <property type="match status" value="1"/>
</dbReference>
<dbReference type="SUPFAM" id="SSF55874">
    <property type="entry name" value="ATPase domain of HSP90 chaperone/DNA topoisomerase II/histidine kinase"/>
    <property type="match status" value="1"/>
</dbReference>
<dbReference type="GO" id="GO:0030983">
    <property type="term" value="F:mismatched DNA binding"/>
    <property type="evidence" value="ECO:0007669"/>
    <property type="project" value="InterPro"/>
</dbReference>
<evidence type="ECO:0000256" key="3">
    <source>
        <dbReference type="ARBA" id="ARBA00023204"/>
    </source>
</evidence>
<feature type="compositionally biased region" description="Polar residues" evidence="5">
    <location>
        <begin position="376"/>
        <end position="387"/>
    </location>
</feature>
<feature type="compositionally biased region" description="Polar residues" evidence="5">
    <location>
        <begin position="409"/>
        <end position="419"/>
    </location>
</feature>
<dbReference type="SMART" id="SM00853">
    <property type="entry name" value="MutL_C"/>
    <property type="match status" value="1"/>
</dbReference>
<dbReference type="InterPro" id="IPR036890">
    <property type="entry name" value="HATPase_C_sf"/>
</dbReference>
<dbReference type="GO" id="GO:0006298">
    <property type="term" value="P:mismatch repair"/>
    <property type="evidence" value="ECO:0007669"/>
    <property type="project" value="UniProtKB-UniRule"/>
</dbReference>
<dbReference type="PROSITE" id="PS00058">
    <property type="entry name" value="DNA_MISMATCH_REPAIR_1"/>
    <property type="match status" value="1"/>
</dbReference>
<dbReference type="GO" id="GO:0140664">
    <property type="term" value="F:ATP-dependent DNA damage sensor activity"/>
    <property type="evidence" value="ECO:0007669"/>
    <property type="project" value="InterPro"/>
</dbReference>
<accession>A0A2P7Q1L2</accession>
<dbReference type="InterPro" id="IPR014790">
    <property type="entry name" value="MutL_C"/>
</dbReference>
<dbReference type="Gene3D" id="3.30.1370.100">
    <property type="entry name" value="MutL, C-terminal domain, regulatory subdomain"/>
    <property type="match status" value="1"/>
</dbReference>
<comment type="caution">
    <text evidence="8">The sequence shown here is derived from an EMBL/GenBank/DDBJ whole genome shotgun (WGS) entry which is preliminary data.</text>
</comment>
<dbReference type="InterPro" id="IPR013507">
    <property type="entry name" value="DNA_mismatch_S5_2-like"/>
</dbReference>